<dbReference type="InterPro" id="IPR036390">
    <property type="entry name" value="WH_DNA-bd_sf"/>
</dbReference>
<sequence length="205" mass="22110">MEDLDVISDPVVAEVALAPLRARLLSELASPASATMLAARTGLARQKVNYHLRALEKHGLAQVVAERRKGNMTEHLFQASAAAYVISPEVMRDAAPNSERLRDHASATWMLALGARLVHDVGQLIRGAGKAKQRLATFAIDSEITFASPQARAQFAAELAHFTAGLVSRYHDETAPGGRRHRVVIALHPKLKDRSQAAGEIAASD</sequence>
<gene>
    <name evidence="1" type="ORF">ACFPZN_08265</name>
</gene>
<proteinExistence type="predicted"/>
<dbReference type="SUPFAM" id="SSF46785">
    <property type="entry name" value="Winged helix' DNA-binding domain"/>
    <property type="match status" value="1"/>
</dbReference>
<dbReference type="Gene3D" id="1.10.10.10">
    <property type="entry name" value="Winged helix-like DNA-binding domain superfamily/Winged helix DNA-binding domain"/>
    <property type="match status" value="1"/>
</dbReference>
<reference evidence="2" key="1">
    <citation type="journal article" date="2019" name="Int. J. Syst. Evol. Microbiol.">
        <title>The Global Catalogue of Microorganisms (GCM) 10K type strain sequencing project: providing services to taxonomists for standard genome sequencing and annotation.</title>
        <authorList>
            <consortium name="The Broad Institute Genomics Platform"/>
            <consortium name="The Broad Institute Genome Sequencing Center for Infectious Disease"/>
            <person name="Wu L."/>
            <person name="Ma J."/>
        </authorList>
    </citation>
    <scope>NUCLEOTIDE SEQUENCE [LARGE SCALE GENOMIC DNA]</scope>
    <source>
        <strain evidence="2">KCTC 42087</strain>
    </source>
</reference>
<dbReference type="RefSeq" id="WP_378281223.1">
    <property type="nucleotide sequence ID" value="NZ_JBHSON010000009.1"/>
</dbReference>
<name>A0ABW0ZSF6_9ACTN</name>
<dbReference type="Pfam" id="PF12840">
    <property type="entry name" value="HTH_20"/>
    <property type="match status" value="1"/>
</dbReference>
<dbReference type="InterPro" id="IPR036388">
    <property type="entry name" value="WH-like_DNA-bd_sf"/>
</dbReference>
<evidence type="ECO:0000313" key="1">
    <source>
        <dbReference type="EMBL" id="MFC5745597.1"/>
    </source>
</evidence>
<accession>A0ABW0ZSF6</accession>
<dbReference type="InterPro" id="IPR011991">
    <property type="entry name" value="ArsR-like_HTH"/>
</dbReference>
<dbReference type="CDD" id="cd00090">
    <property type="entry name" value="HTH_ARSR"/>
    <property type="match status" value="1"/>
</dbReference>
<comment type="caution">
    <text evidence="1">The sequence shown here is derived from an EMBL/GenBank/DDBJ whole genome shotgun (WGS) entry which is preliminary data.</text>
</comment>
<keyword evidence="2" id="KW-1185">Reference proteome</keyword>
<evidence type="ECO:0000313" key="2">
    <source>
        <dbReference type="Proteomes" id="UP001596074"/>
    </source>
</evidence>
<dbReference type="EMBL" id="JBHSON010000009">
    <property type="protein sequence ID" value="MFC5745597.1"/>
    <property type="molecule type" value="Genomic_DNA"/>
</dbReference>
<protein>
    <submittedName>
        <fullName evidence="1">ArsR/SmtB family transcription factor</fullName>
    </submittedName>
</protein>
<organism evidence="1 2">
    <name type="scientific">Actinomadura rugatobispora</name>
    <dbReference type="NCBI Taxonomy" id="1994"/>
    <lineage>
        <taxon>Bacteria</taxon>
        <taxon>Bacillati</taxon>
        <taxon>Actinomycetota</taxon>
        <taxon>Actinomycetes</taxon>
        <taxon>Streptosporangiales</taxon>
        <taxon>Thermomonosporaceae</taxon>
        <taxon>Actinomadura</taxon>
    </lineage>
</organism>
<dbReference type="Proteomes" id="UP001596074">
    <property type="component" value="Unassembled WGS sequence"/>
</dbReference>